<organism evidence="1 2">
    <name type="scientific">Plasmopara halstedii</name>
    <name type="common">Downy mildew of sunflower</name>
    <dbReference type="NCBI Taxonomy" id="4781"/>
    <lineage>
        <taxon>Eukaryota</taxon>
        <taxon>Sar</taxon>
        <taxon>Stramenopiles</taxon>
        <taxon>Oomycota</taxon>
        <taxon>Peronosporomycetes</taxon>
        <taxon>Peronosporales</taxon>
        <taxon>Peronosporaceae</taxon>
        <taxon>Plasmopara</taxon>
    </lineage>
</organism>
<reference evidence="2" key="1">
    <citation type="submission" date="2014-09" db="EMBL/GenBank/DDBJ databases">
        <authorList>
            <person name="Sharma Rahul"/>
            <person name="Thines Marco"/>
        </authorList>
    </citation>
    <scope>NUCLEOTIDE SEQUENCE [LARGE SCALE GENOMIC DNA]</scope>
</reference>
<dbReference type="GeneID" id="36409949"/>
<dbReference type="RefSeq" id="XP_024572943.1">
    <property type="nucleotide sequence ID" value="XM_024721802.2"/>
</dbReference>
<accession>A0A0P1A7W2</accession>
<keyword evidence="2" id="KW-1185">Reference proteome</keyword>
<dbReference type="EMBL" id="CCYD01000207">
    <property type="protein sequence ID" value="CEG36574.1"/>
    <property type="molecule type" value="Genomic_DNA"/>
</dbReference>
<protein>
    <submittedName>
        <fullName evidence="1">Uncharacterized protein</fullName>
    </submittedName>
</protein>
<proteinExistence type="predicted"/>
<name>A0A0P1A7W2_PLAHL</name>
<evidence type="ECO:0000313" key="1">
    <source>
        <dbReference type="EMBL" id="CEG36574.1"/>
    </source>
</evidence>
<evidence type="ECO:0000313" key="2">
    <source>
        <dbReference type="Proteomes" id="UP000054928"/>
    </source>
</evidence>
<dbReference type="Proteomes" id="UP000054928">
    <property type="component" value="Unassembled WGS sequence"/>
</dbReference>
<sequence length="86" mass="9814">MAWNAVKGNNLRRVETLARHQCVRVDNKILTTRSKCKIIETITPFAKFLRVLFSIGTMSFLKISQNFQTSGSSYPIAICKAFRNEC</sequence>
<dbReference type="AlphaFoldDB" id="A0A0P1A7W2"/>